<evidence type="ECO:0000259" key="2">
    <source>
        <dbReference type="Pfam" id="PF13590"/>
    </source>
</evidence>
<dbReference type="InterPro" id="IPR025411">
    <property type="entry name" value="DUF4136"/>
</dbReference>
<evidence type="ECO:0000313" key="3">
    <source>
        <dbReference type="EMBL" id="TYA57974.1"/>
    </source>
</evidence>
<evidence type="ECO:0000256" key="1">
    <source>
        <dbReference type="SAM" id="SignalP"/>
    </source>
</evidence>
<dbReference type="OrthoDB" id="5432251at2"/>
<evidence type="ECO:0000313" key="4">
    <source>
        <dbReference type="Proteomes" id="UP000324550"/>
    </source>
</evidence>
<organism evidence="3 4">
    <name type="scientific">Formosa maritima</name>
    <dbReference type="NCBI Taxonomy" id="2592046"/>
    <lineage>
        <taxon>Bacteria</taxon>
        <taxon>Pseudomonadati</taxon>
        <taxon>Bacteroidota</taxon>
        <taxon>Flavobacteriia</taxon>
        <taxon>Flavobacteriales</taxon>
        <taxon>Flavobacteriaceae</taxon>
        <taxon>Formosa</taxon>
    </lineage>
</organism>
<reference evidence="3 4" key="1">
    <citation type="submission" date="2019-08" db="EMBL/GenBank/DDBJ databases">
        <title>Formosa sediminis sp. nov., isolated from marine sediment.</title>
        <authorList>
            <person name="Cao W.R."/>
        </authorList>
    </citation>
    <scope>NUCLEOTIDE SEQUENCE [LARGE SCALE GENOMIC DNA]</scope>
    <source>
        <strain evidence="3 4">1494</strain>
    </source>
</reference>
<sequence>MKNPIKKFTLILLIISLTSISYSQVKSDYDKSTDFTKYKTIAYKGWQKDSDKKLTDFDKKRITDALTSEFSKRGIQIVEGDADAAITLYIVVNKKTSTTAYTSFNGGMGYAGRWGWGMGVGMGMGSATTTYDTNDYLEGTLVVDMYDSKSKSLVWQGVITSEVNEKPEKRVKSTPKKIAKLMKSYPINPIKK</sequence>
<dbReference type="AlphaFoldDB" id="A0A5D0GG69"/>
<keyword evidence="1" id="KW-0732">Signal</keyword>
<feature type="chain" id="PRO_5022790856" evidence="1">
    <location>
        <begin position="24"/>
        <end position="192"/>
    </location>
</feature>
<feature type="signal peptide" evidence="1">
    <location>
        <begin position="1"/>
        <end position="23"/>
    </location>
</feature>
<comment type="caution">
    <text evidence="3">The sequence shown here is derived from an EMBL/GenBank/DDBJ whole genome shotgun (WGS) entry which is preliminary data.</text>
</comment>
<dbReference type="Proteomes" id="UP000324550">
    <property type="component" value="Unassembled WGS sequence"/>
</dbReference>
<dbReference type="Gene3D" id="3.30.160.670">
    <property type="match status" value="1"/>
</dbReference>
<gene>
    <name evidence="3" type="ORF">FVF61_03955</name>
</gene>
<accession>A0A5D0GG69</accession>
<keyword evidence="4" id="KW-1185">Reference proteome</keyword>
<name>A0A5D0GG69_9FLAO</name>
<dbReference type="EMBL" id="VSFC01000020">
    <property type="protein sequence ID" value="TYA57974.1"/>
    <property type="molecule type" value="Genomic_DNA"/>
</dbReference>
<proteinExistence type="predicted"/>
<dbReference type="RefSeq" id="WP_148453603.1">
    <property type="nucleotide sequence ID" value="NZ_VSFC01000020.1"/>
</dbReference>
<dbReference type="Pfam" id="PF13590">
    <property type="entry name" value="DUF4136"/>
    <property type="match status" value="1"/>
</dbReference>
<protein>
    <submittedName>
        <fullName evidence="3">DUF4136 domain-containing protein</fullName>
    </submittedName>
</protein>
<feature type="domain" description="DUF4136" evidence="2">
    <location>
        <begin position="25"/>
        <end position="186"/>
    </location>
</feature>